<evidence type="ECO:0000256" key="1">
    <source>
        <dbReference type="SAM" id="Phobius"/>
    </source>
</evidence>
<feature type="transmembrane region" description="Helical" evidence="1">
    <location>
        <begin position="471"/>
        <end position="490"/>
    </location>
</feature>
<keyword evidence="2" id="KW-0732">Signal</keyword>
<dbReference type="OrthoDB" id="5117029at2"/>
<organism evidence="3 4">
    <name type="scientific">Labedella endophytica</name>
    <dbReference type="NCBI Taxonomy" id="1523160"/>
    <lineage>
        <taxon>Bacteria</taxon>
        <taxon>Bacillati</taxon>
        <taxon>Actinomycetota</taxon>
        <taxon>Actinomycetes</taxon>
        <taxon>Micrococcales</taxon>
        <taxon>Microbacteriaceae</taxon>
        <taxon>Labedella</taxon>
    </lineage>
</organism>
<evidence type="ECO:0000313" key="4">
    <source>
        <dbReference type="Proteomes" id="UP000274909"/>
    </source>
</evidence>
<proteinExistence type="predicted"/>
<feature type="signal peptide" evidence="2">
    <location>
        <begin position="1"/>
        <end position="33"/>
    </location>
</feature>
<comment type="caution">
    <text evidence="3">The sequence shown here is derived from an EMBL/GenBank/DDBJ whole genome shotgun (WGS) entry which is preliminary data.</text>
</comment>
<dbReference type="RefSeq" id="WP_127051535.1">
    <property type="nucleotide sequence ID" value="NZ_RZGZ01000007.1"/>
</dbReference>
<accession>A0A3S0XWF7</accession>
<keyword evidence="4" id="KW-1185">Reference proteome</keyword>
<protein>
    <submittedName>
        <fullName evidence="3">Uncharacterized protein</fullName>
    </submittedName>
</protein>
<evidence type="ECO:0000256" key="2">
    <source>
        <dbReference type="SAM" id="SignalP"/>
    </source>
</evidence>
<sequence>MSRFPSWRKALAVPVALTLAFGSALLATAPASAAPEDLTVTSPESGDTVESRTVVFAGTGTEGSLVAVTDAEGTPLPGTTPATVTAGLWTTTATYDDDAAIEQTAFVEQTTADLADGETSVTFSLPAAVVPDPEIEFAITSPEDGDTLESRTVEITGTGTDDSAVVLTDADGAVLPGTTAATVVDGAWTATATYPEDAIVDQSITATQVTELVETGEDTIAVTLPDAALPDPEPEAEFAITSPEDGADLDSYTVVFEGTGTNGSTVDLLDYDDEPLAGADTATVSGGVWSITVEFPEDADPFQFVTAVQTTDGEEEYAYVAFYFPYELLPAPVITSPANGETVEGDQVTFTGTATPGTDVLVAIIPTSELEELEELGDEMSANARAAAEPSDPEDPIAVDENGDWTVTYALAPDDYTVAAILVDLEQGLLLSDVSEFVEFSLIAAAAVDNPGDGNGDDDGEGLAVTGSESGGFVGLAGAFLLAGVLALAARTRFARTE</sequence>
<keyword evidence="1" id="KW-0472">Membrane</keyword>
<keyword evidence="1" id="KW-0812">Transmembrane</keyword>
<dbReference type="EMBL" id="RZGZ01000007">
    <property type="protein sequence ID" value="RUQ96906.1"/>
    <property type="molecule type" value="Genomic_DNA"/>
</dbReference>
<feature type="chain" id="PRO_5018771868" evidence="2">
    <location>
        <begin position="34"/>
        <end position="498"/>
    </location>
</feature>
<evidence type="ECO:0000313" key="3">
    <source>
        <dbReference type="EMBL" id="RUQ96906.1"/>
    </source>
</evidence>
<keyword evidence="1" id="KW-1133">Transmembrane helix</keyword>
<dbReference type="Proteomes" id="UP000274909">
    <property type="component" value="Unassembled WGS sequence"/>
</dbReference>
<gene>
    <name evidence="3" type="ORF">ELQ94_16795</name>
</gene>
<dbReference type="AlphaFoldDB" id="A0A3S0XWF7"/>
<reference evidence="3 4" key="1">
    <citation type="submission" date="2018-12" db="EMBL/GenBank/DDBJ databases">
        <authorList>
            <person name="Li F."/>
        </authorList>
    </citation>
    <scope>NUCLEOTIDE SEQUENCE [LARGE SCALE GENOMIC DNA]</scope>
    <source>
        <strain evidence="3 4">EGI 6500705</strain>
    </source>
</reference>
<name>A0A3S0XWF7_9MICO</name>